<accession>A0A9Q9SV40</accession>
<reference evidence="1" key="1">
    <citation type="journal article" date="2017" name="Proc. Natl. Acad. Sci. U.S.A.">
        <title>Comparative genomics uncovers the prolific and distinctive metabolic potential of the cyanobacterial genus Moorea.</title>
        <authorList>
            <person name="Leao T."/>
            <person name="Castelao G."/>
            <person name="Korobeynikov A."/>
            <person name="Monroe E.A."/>
            <person name="Podell S."/>
            <person name="Glukhov E."/>
            <person name="Allen E.E."/>
            <person name="Gerwick W.H."/>
            <person name="Gerwick L."/>
        </authorList>
    </citation>
    <scope>NUCLEOTIDE SEQUENCE</scope>
    <source>
        <strain evidence="1">JHB</strain>
    </source>
</reference>
<protein>
    <submittedName>
        <fullName evidence="1">Uncharacterized protein</fullName>
    </submittedName>
</protein>
<gene>
    <name evidence="1" type="ORF">BJP36_39870</name>
</gene>
<evidence type="ECO:0000313" key="1">
    <source>
        <dbReference type="EMBL" id="WAN70213.1"/>
    </source>
</evidence>
<reference evidence="1" key="2">
    <citation type="submission" date="2022-10" db="EMBL/GenBank/DDBJ databases">
        <authorList>
            <person name="Ngo T.-E."/>
        </authorList>
    </citation>
    <scope>NUCLEOTIDE SEQUENCE</scope>
    <source>
        <strain evidence="1">JHB</strain>
    </source>
</reference>
<name>A0A9Q9SV40_MOOP1</name>
<dbReference type="AlphaFoldDB" id="A0A9Q9SV40"/>
<organism evidence="1">
    <name type="scientific">Moorena producens (strain JHB)</name>
    <dbReference type="NCBI Taxonomy" id="1454205"/>
    <lineage>
        <taxon>Bacteria</taxon>
        <taxon>Bacillati</taxon>
        <taxon>Cyanobacteriota</taxon>
        <taxon>Cyanophyceae</taxon>
        <taxon>Coleofasciculales</taxon>
        <taxon>Coleofasciculaceae</taxon>
        <taxon>Moorena</taxon>
    </lineage>
</organism>
<proteinExistence type="predicted"/>
<dbReference type="EMBL" id="CP017708">
    <property type="protein sequence ID" value="WAN70213.1"/>
    <property type="molecule type" value="Genomic_DNA"/>
</dbReference>
<dbReference type="Proteomes" id="UP000176944">
    <property type="component" value="Chromosome"/>
</dbReference>
<sequence>MKVWQCDQLSCRFAHQTRAIALSLLITLAKSPRVRVQHHNLKPTLLERQRRTTK</sequence>